<dbReference type="InterPro" id="IPR000620">
    <property type="entry name" value="EamA_dom"/>
</dbReference>
<feature type="transmembrane region" description="Helical" evidence="5">
    <location>
        <begin position="234"/>
        <end position="254"/>
    </location>
</feature>
<evidence type="ECO:0000256" key="2">
    <source>
        <dbReference type="ARBA" id="ARBA00022692"/>
    </source>
</evidence>
<feature type="transmembrane region" description="Helical" evidence="5">
    <location>
        <begin position="260"/>
        <end position="276"/>
    </location>
</feature>
<feature type="transmembrane region" description="Helical" evidence="5">
    <location>
        <begin position="97"/>
        <end position="114"/>
    </location>
</feature>
<dbReference type="PANTHER" id="PTHR22911">
    <property type="entry name" value="ACYL-MALONYL CONDENSING ENZYME-RELATED"/>
    <property type="match status" value="1"/>
</dbReference>
<dbReference type="GO" id="GO:0016020">
    <property type="term" value="C:membrane"/>
    <property type="evidence" value="ECO:0007669"/>
    <property type="project" value="UniProtKB-SubCell"/>
</dbReference>
<evidence type="ECO:0000259" key="6">
    <source>
        <dbReference type="Pfam" id="PF00892"/>
    </source>
</evidence>
<feature type="transmembrane region" description="Helical" evidence="5">
    <location>
        <begin position="32"/>
        <end position="54"/>
    </location>
</feature>
<dbReference type="EMBL" id="UINC01159496">
    <property type="protein sequence ID" value="SVD57606.1"/>
    <property type="molecule type" value="Genomic_DNA"/>
</dbReference>
<dbReference type="InterPro" id="IPR037185">
    <property type="entry name" value="EmrE-like"/>
</dbReference>
<accession>A0A382WFB1</accession>
<dbReference type="SUPFAM" id="SSF103481">
    <property type="entry name" value="Multidrug resistance efflux transporter EmrE"/>
    <property type="match status" value="2"/>
</dbReference>
<feature type="transmembrane region" description="Helical" evidence="5">
    <location>
        <begin position="74"/>
        <end position="91"/>
    </location>
</feature>
<evidence type="ECO:0000256" key="5">
    <source>
        <dbReference type="SAM" id="Phobius"/>
    </source>
</evidence>
<feature type="non-terminal residue" evidence="7">
    <location>
        <position position="1"/>
    </location>
</feature>
<sequence length="277" mass="31434">RSNYFIVVALTLIGTLTAALMASGVKYLSNDLNPFTICFFRCLTGLIIVMPFIIKNKFKAIKSKNIKLQFYRSFINVISMITWFSAIGIMHLEKATALGFTTPLFTTILAVIILREVIRAHRITALFIGFLGVLIIIRPGYLPIEFGTLLMLIASFSFSIVLIMVKKLSDIDSSLTIIFYHLLFMTPLTFIIAIFFWEGINFSQFFIFVLMGSAGLISHWCLAQAFKLSDTTFIMPFQFTKLIWASVIGYVIFAESPDKWTWFGGMVIFASVIYITY</sequence>
<organism evidence="7">
    <name type="scientific">marine metagenome</name>
    <dbReference type="NCBI Taxonomy" id="408172"/>
    <lineage>
        <taxon>unclassified sequences</taxon>
        <taxon>metagenomes</taxon>
        <taxon>ecological metagenomes</taxon>
    </lineage>
</organism>
<dbReference type="PANTHER" id="PTHR22911:SF6">
    <property type="entry name" value="SOLUTE CARRIER FAMILY 35 MEMBER G1"/>
    <property type="match status" value="1"/>
</dbReference>
<evidence type="ECO:0000256" key="3">
    <source>
        <dbReference type="ARBA" id="ARBA00022989"/>
    </source>
</evidence>
<protein>
    <recommendedName>
        <fullName evidence="6">EamA domain-containing protein</fullName>
    </recommendedName>
</protein>
<feature type="transmembrane region" description="Helical" evidence="5">
    <location>
        <begin position="177"/>
        <end position="197"/>
    </location>
</feature>
<feature type="non-terminal residue" evidence="7">
    <location>
        <position position="277"/>
    </location>
</feature>
<feature type="domain" description="EamA" evidence="6">
    <location>
        <begin position="8"/>
        <end position="137"/>
    </location>
</feature>
<keyword evidence="4 5" id="KW-0472">Membrane</keyword>
<evidence type="ECO:0000256" key="4">
    <source>
        <dbReference type="ARBA" id="ARBA00023136"/>
    </source>
</evidence>
<feature type="transmembrane region" description="Helical" evidence="5">
    <location>
        <begin position="147"/>
        <end position="165"/>
    </location>
</feature>
<dbReference type="AlphaFoldDB" id="A0A382WFB1"/>
<evidence type="ECO:0000313" key="7">
    <source>
        <dbReference type="EMBL" id="SVD57606.1"/>
    </source>
</evidence>
<reference evidence="7" key="1">
    <citation type="submission" date="2018-05" db="EMBL/GenBank/DDBJ databases">
        <authorList>
            <person name="Lanie J.A."/>
            <person name="Ng W.-L."/>
            <person name="Kazmierczak K.M."/>
            <person name="Andrzejewski T.M."/>
            <person name="Davidsen T.M."/>
            <person name="Wayne K.J."/>
            <person name="Tettelin H."/>
            <person name="Glass J.I."/>
            <person name="Rusch D."/>
            <person name="Podicherti R."/>
            <person name="Tsui H.-C.T."/>
            <person name="Winkler M.E."/>
        </authorList>
    </citation>
    <scope>NUCLEOTIDE SEQUENCE</scope>
</reference>
<keyword evidence="3 5" id="KW-1133">Transmembrane helix</keyword>
<evidence type="ECO:0000256" key="1">
    <source>
        <dbReference type="ARBA" id="ARBA00004141"/>
    </source>
</evidence>
<name>A0A382WFB1_9ZZZZ</name>
<feature type="transmembrane region" description="Helical" evidence="5">
    <location>
        <begin position="203"/>
        <end position="222"/>
    </location>
</feature>
<keyword evidence="2 5" id="KW-0812">Transmembrane</keyword>
<feature type="domain" description="EamA" evidence="6">
    <location>
        <begin position="146"/>
        <end position="276"/>
    </location>
</feature>
<feature type="transmembrane region" description="Helical" evidence="5">
    <location>
        <begin position="123"/>
        <end position="141"/>
    </location>
</feature>
<proteinExistence type="predicted"/>
<comment type="subcellular location">
    <subcellularLocation>
        <location evidence="1">Membrane</location>
        <topology evidence="1">Multi-pass membrane protein</topology>
    </subcellularLocation>
</comment>
<gene>
    <name evidence="7" type="ORF">METZ01_LOCUS410460</name>
</gene>
<dbReference type="Pfam" id="PF00892">
    <property type="entry name" value="EamA"/>
    <property type="match status" value="2"/>
</dbReference>